<keyword evidence="1" id="KW-0479">Metal-binding</keyword>
<name>A0A6J5VX92_PRUAR</name>
<feature type="compositionally biased region" description="Polar residues" evidence="2">
    <location>
        <begin position="564"/>
        <end position="575"/>
    </location>
</feature>
<dbReference type="EMBL" id="CAEKKB010000001">
    <property type="protein sequence ID" value="CAB4293746.1"/>
    <property type="molecule type" value="Genomic_DNA"/>
</dbReference>
<accession>A0A6J5VX92</accession>
<feature type="compositionally biased region" description="Basic residues" evidence="2">
    <location>
        <begin position="539"/>
        <end position="548"/>
    </location>
</feature>
<dbReference type="OrthoDB" id="1939383at2759"/>
<evidence type="ECO:0000256" key="1">
    <source>
        <dbReference type="PROSITE-ProRule" id="PRU00047"/>
    </source>
</evidence>
<reference evidence="5" key="1">
    <citation type="journal article" date="2020" name="Genome Biol.">
        <title>Gamete binning: chromosome-level and haplotype-resolved genome assembly enabled by high-throughput single-cell sequencing of gamete genomes.</title>
        <authorList>
            <person name="Campoy J.A."/>
            <person name="Sun H."/>
            <person name="Goel M."/>
            <person name="Jiao W.-B."/>
            <person name="Folz-Donahue K."/>
            <person name="Wang N."/>
            <person name="Rubio M."/>
            <person name="Liu C."/>
            <person name="Kukat C."/>
            <person name="Ruiz D."/>
            <person name="Huettel B."/>
            <person name="Schneeberger K."/>
        </authorList>
    </citation>
    <scope>NUCLEOTIDE SEQUENCE [LARGE SCALE GENOMIC DNA]</scope>
    <source>
        <strain evidence="5">cv. Rojo Pasion</strain>
    </source>
</reference>
<evidence type="ECO:0000313" key="4">
    <source>
        <dbReference type="EMBL" id="CAB4293746.1"/>
    </source>
</evidence>
<dbReference type="PROSITE" id="PS50158">
    <property type="entry name" value="ZF_CCHC"/>
    <property type="match status" value="1"/>
</dbReference>
<evidence type="ECO:0000313" key="5">
    <source>
        <dbReference type="Proteomes" id="UP000507245"/>
    </source>
</evidence>
<dbReference type="Pfam" id="PF03108">
    <property type="entry name" value="DBD_Tnp_Mut"/>
    <property type="match status" value="1"/>
</dbReference>
<keyword evidence="1" id="KW-0863">Zinc-finger</keyword>
<dbReference type="AlphaFoldDB" id="A0A6J5VX92"/>
<evidence type="ECO:0000259" key="3">
    <source>
        <dbReference type="PROSITE" id="PS50158"/>
    </source>
</evidence>
<feature type="domain" description="CCHC-type" evidence="3">
    <location>
        <begin position="533"/>
        <end position="547"/>
    </location>
</feature>
<feature type="region of interest" description="Disordered" evidence="2">
    <location>
        <begin position="534"/>
        <end position="639"/>
    </location>
</feature>
<evidence type="ECO:0000256" key="2">
    <source>
        <dbReference type="SAM" id="MobiDB-lite"/>
    </source>
</evidence>
<dbReference type="PANTHER" id="PTHR31973:SF187">
    <property type="entry name" value="MUTATOR TRANSPOSASE MUDRA PROTEIN"/>
    <property type="match status" value="1"/>
</dbReference>
<dbReference type="InterPro" id="IPR004332">
    <property type="entry name" value="Transposase_MuDR"/>
</dbReference>
<keyword evidence="5" id="KW-1185">Reference proteome</keyword>
<protein>
    <recommendedName>
        <fullName evidence="3">CCHC-type domain-containing protein</fullName>
    </recommendedName>
</protein>
<feature type="region of interest" description="Disordered" evidence="2">
    <location>
        <begin position="497"/>
        <end position="522"/>
    </location>
</feature>
<dbReference type="GO" id="GO:0008270">
    <property type="term" value="F:zinc ion binding"/>
    <property type="evidence" value="ECO:0007669"/>
    <property type="project" value="UniProtKB-KW"/>
</dbReference>
<dbReference type="GO" id="GO:0003676">
    <property type="term" value="F:nucleic acid binding"/>
    <property type="evidence" value="ECO:0007669"/>
    <property type="project" value="InterPro"/>
</dbReference>
<dbReference type="Proteomes" id="UP000507245">
    <property type="component" value="Unassembled WGS sequence"/>
</dbReference>
<feature type="compositionally biased region" description="Basic residues" evidence="2">
    <location>
        <begin position="576"/>
        <end position="595"/>
    </location>
</feature>
<organism evidence="4 5">
    <name type="scientific">Prunus armeniaca</name>
    <name type="common">Apricot</name>
    <name type="synonym">Armeniaca vulgaris</name>
    <dbReference type="NCBI Taxonomy" id="36596"/>
    <lineage>
        <taxon>Eukaryota</taxon>
        <taxon>Viridiplantae</taxon>
        <taxon>Streptophyta</taxon>
        <taxon>Embryophyta</taxon>
        <taxon>Tracheophyta</taxon>
        <taxon>Spermatophyta</taxon>
        <taxon>Magnoliopsida</taxon>
        <taxon>eudicotyledons</taxon>
        <taxon>Gunneridae</taxon>
        <taxon>Pentapetalae</taxon>
        <taxon>rosids</taxon>
        <taxon>fabids</taxon>
        <taxon>Rosales</taxon>
        <taxon>Rosaceae</taxon>
        <taxon>Amygdaloideae</taxon>
        <taxon>Amygdaleae</taxon>
        <taxon>Prunus</taxon>
    </lineage>
</organism>
<feature type="compositionally biased region" description="Basic residues" evidence="2">
    <location>
        <begin position="503"/>
        <end position="512"/>
    </location>
</feature>
<proteinExistence type="predicted"/>
<sequence>MSWDFRAPGAPHPSYGDPELFSIRMYHGGQICGNYYASGSVACNGGLTKLNDDQDVIDMLVVVPETRLIDIFLHHGVDSVERESFATIEKGKSKVNSVFGKRRARAFGKRRCQNVKKTRDKEDQSENTVTEGLVEKEVVEESVEKSKLSRCHPMKTRKARKMTTVCHDEEESADSLDSDFADLNFRKELESTNAGVESWDLGVDVELDSEEYDSDNVQPTYYFDDDTPMINRWPEFNSTIEMADPEFEVGMKFSDCKVFRSVVREHFIKRNMDVIFVRSEAFKLKAVCAYPNCPWEIYASKMQHEKTLQVKKYEGEHTCGIVWENPTMKSSWLSAKYMETLKHNPSWPVSSFMKTVEKDYNTGWLSLSARTHRLQFKGKALYDKLWGAAKATTVPQFARQMEELKNLDMDAYAWLTEPRKPPRHWSRSHFSTHRMGFDWLALCSWSGNYKLQWGPERMDYVDACYHTQTYFKAYENLILPMNGMELWDRTNMPPCVLPSYSKQPKRPRKGRRKEAGECNNKANVVTKAQDSLRCGQCGRKGHNKRTCHRNLPPKTKIKKRKAEQTTQTSEASPSTKTRRAKLARYVQKGKWKRKATIVAGSSNAQPTDSATPSSTPATGSAPPASIEASTGNSYLLRKRPMVVLASDLSKE</sequence>
<feature type="compositionally biased region" description="Low complexity" evidence="2">
    <location>
        <begin position="604"/>
        <end position="625"/>
    </location>
</feature>
<keyword evidence="1" id="KW-0862">Zinc</keyword>
<gene>
    <name evidence="4" type="ORF">ORAREDHAP_LOCUS2923</name>
</gene>
<dbReference type="PANTHER" id="PTHR31973">
    <property type="entry name" value="POLYPROTEIN, PUTATIVE-RELATED"/>
    <property type="match status" value="1"/>
</dbReference>
<dbReference type="InterPro" id="IPR001878">
    <property type="entry name" value="Znf_CCHC"/>
</dbReference>